<proteinExistence type="predicted"/>
<dbReference type="InterPro" id="IPR050206">
    <property type="entry name" value="FtsK/SpoIIIE/SftA"/>
</dbReference>
<dbReference type="InterPro" id="IPR036388">
    <property type="entry name" value="WH-like_DNA-bd_sf"/>
</dbReference>
<dbReference type="PANTHER" id="PTHR22683:SF41">
    <property type="entry name" value="DNA TRANSLOCASE FTSK"/>
    <property type="match status" value="1"/>
</dbReference>
<sequence length="424" mass="46702">RAESVRIARLPGKSTVGIEAPNSTRKVIRLREIFESKQFQKSHSKLSLAIGKEIHGDNVVADLARAPHLLIAGTTGSGKSVALNSMLLSLLYKASPDEVKLILVDPKRLEFGLYEDLPHLLTPVVLDADRAANALGWAVREMDKRYRRLAEFGVRNIEQFNIMLRRGEEELLARATKSHHGATGTGFTPSELKPLPYLVVVIDELADLMLRASASVEICIMRLAQMARAVGIHMILATQRPSVDVITGTIKNNLPARISFRVASKTDSRVILDSHGAENLLGQGDMLFLAPGTSRLQRVHGAYVDEDEVRAVVDFWRNQARPEYAQEVTLPPPEGTEQKNANKPANDRDEHFEEALRLVVNAGEASISNIQRKLRLGYARAGRIVDMMEADGLVGPPEGSKPRRLLVDAAYVAEKYGSLPSPPQ</sequence>
<evidence type="ECO:0000256" key="1">
    <source>
        <dbReference type="ARBA" id="ARBA00022741"/>
    </source>
</evidence>
<dbReference type="Pfam" id="PF01580">
    <property type="entry name" value="FtsK_SpoIIIE"/>
    <property type="match status" value="1"/>
</dbReference>
<protein>
    <recommendedName>
        <fullName evidence="4">FtsK domain-containing protein</fullName>
    </recommendedName>
</protein>
<evidence type="ECO:0000256" key="3">
    <source>
        <dbReference type="SAM" id="MobiDB-lite"/>
    </source>
</evidence>
<dbReference type="GO" id="GO:0003677">
    <property type="term" value="F:DNA binding"/>
    <property type="evidence" value="ECO:0007669"/>
    <property type="project" value="InterPro"/>
</dbReference>
<feature type="domain" description="FtsK" evidence="4">
    <location>
        <begin position="56"/>
        <end position="269"/>
    </location>
</feature>
<dbReference type="Gene3D" id="1.10.10.10">
    <property type="entry name" value="Winged helix-like DNA-binding domain superfamily/Winged helix DNA-binding domain"/>
    <property type="match status" value="1"/>
</dbReference>
<dbReference type="InterPro" id="IPR036390">
    <property type="entry name" value="WH_DNA-bd_sf"/>
</dbReference>
<gene>
    <name evidence="5" type="ORF">METZ01_LOCUS141190</name>
</gene>
<dbReference type="InterPro" id="IPR002543">
    <property type="entry name" value="FtsK_dom"/>
</dbReference>
<dbReference type="InterPro" id="IPR027417">
    <property type="entry name" value="P-loop_NTPase"/>
</dbReference>
<evidence type="ECO:0000259" key="4">
    <source>
        <dbReference type="PROSITE" id="PS50901"/>
    </source>
</evidence>
<accession>A0A381ZGD3</accession>
<dbReference type="PANTHER" id="PTHR22683">
    <property type="entry name" value="SPORULATION PROTEIN RELATED"/>
    <property type="match status" value="1"/>
</dbReference>
<dbReference type="InterPro" id="IPR018541">
    <property type="entry name" value="Ftsk_gamma"/>
</dbReference>
<keyword evidence="1" id="KW-0547">Nucleotide-binding</keyword>
<dbReference type="PROSITE" id="PS50901">
    <property type="entry name" value="FTSK"/>
    <property type="match status" value="1"/>
</dbReference>
<reference evidence="5" key="1">
    <citation type="submission" date="2018-05" db="EMBL/GenBank/DDBJ databases">
        <authorList>
            <person name="Lanie J.A."/>
            <person name="Ng W.-L."/>
            <person name="Kazmierczak K.M."/>
            <person name="Andrzejewski T.M."/>
            <person name="Davidsen T.M."/>
            <person name="Wayne K.J."/>
            <person name="Tettelin H."/>
            <person name="Glass J.I."/>
            <person name="Rusch D."/>
            <person name="Podicherti R."/>
            <person name="Tsui H.-C.T."/>
            <person name="Winkler M.E."/>
        </authorList>
    </citation>
    <scope>NUCLEOTIDE SEQUENCE</scope>
</reference>
<organism evidence="5">
    <name type="scientific">marine metagenome</name>
    <dbReference type="NCBI Taxonomy" id="408172"/>
    <lineage>
        <taxon>unclassified sequences</taxon>
        <taxon>metagenomes</taxon>
        <taxon>ecological metagenomes</taxon>
    </lineage>
</organism>
<dbReference type="SUPFAM" id="SSF52540">
    <property type="entry name" value="P-loop containing nucleoside triphosphate hydrolases"/>
    <property type="match status" value="1"/>
</dbReference>
<keyword evidence="2" id="KW-0067">ATP-binding</keyword>
<name>A0A381ZGD3_9ZZZZ</name>
<dbReference type="Gene3D" id="3.40.50.300">
    <property type="entry name" value="P-loop containing nucleotide triphosphate hydrolases"/>
    <property type="match status" value="1"/>
</dbReference>
<evidence type="ECO:0000313" key="5">
    <source>
        <dbReference type="EMBL" id="SVA88336.1"/>
    </source>
</evidence>
<evidence type="ECO:0000256" key="2">
    <source>
        <dbReference type="ARBA" id="ARBA00022840"/>
    </source>
</evidence>
<dbReference type="SMART" id="SM00382">
    <property type="entry name" value="AAA"/>
    <property type="match status" value="1"/>
</dbReference>
<dbReference type="EMBL" id="UINC01021230">
    <property type="protein sequence ID" value="SVA88336.1"/>
    <property type="molecule type" value="Genomic_DNA"/>
</dbReference>
<dbReference type="AlphaFoldDB" id="A0A381ZGD3"/>
<dbReference type="SUPFAM" id="SSF46785">
    <property type="entry name" value="Winged helix' DNA-binding domain"/>
    <property type="match status" value="1"/>
</dbReference>
<dbReference type="SMART" id="SM00843">
    <property type="entry name" value="Ftsk_gamma"/>
    <property type="match status" value="1"/>
</dbReference>
<feature type="region of interest" description="Disordered" evidence="3">
    <location>
        <begin position="324"/>
        <end position="348"/>
    </location>
</feature>
<dbReference type="Pfam" id="PF09397">
    <property type="entry name" value="FtsK_gamma"/>
    <property type="match status" value="1"/>
</dbReference>
<dbReference type="InterPro" id="IPR003593">
    <property type="entry name" value="AAA+_ATPase"/>
</dbReference>
<dbReference type="CDD" id="cd01127">
    <property type="entry name" value="TrwB_TraG_TraD_VirD4"/>
    <property type="match status" value="1"/>
</dbReference>
<feature type="non-terminal residue" evidence="5">
    <location>
        <position position="1"/>
    </location>
</feature>
<dbReference type="GO" id="GO:0005524">
    <property type="term" value="F:ATP binding"/>
    <property type="evidence" value="ECO:0007669"/>
    <property type="project" value="UniProtKB-KW"/>
</dbReference>